<gene>
    <name evidence="3" type="ORF">pipiens_009721</name>
</gene>
<feature type="region of interest" description="Disordered" evidence="1">
    <location>
        <begin position="453"/>
        <end position="544"/>
    </location>
</feature>
<feature type="chain" id="PRO_5044814892" evidence="2">
    <location>
        <begin position="21"/>
        <end position="625"/>
    </location>
</feature>
<evidence type="ECO:0000256" key="1">
    <source>
        <dbReference type="SAM" id="MobiDB-lite"/>
    </source>
</evidence>
<dbReference type="EMBL" id="JBEHCU010006275">
    <property type="protein sequence ID" value="KAL1397495.1"/>
    <property type="molecule type" value="Genomic_DNA"/>
</dbReference>
<comment type="caution">
    <text evidence="3">The sequence shown here is derived from an EMBL/GenBank/DDBJ whole genome shotgun (WGS) entry which is preliminary data.</text>
</comment>
<feature type="compositionally biased region" description="Low complexity" evidence="1">
    <location>
        <begin position="561"/>
        <end position="570"/>
    </location>
</feature>
<organism evidence="3 4">
    <name type="scientific">Culex pipiens pipiens</name>
    <name type="common">Northern house mosquito</name>
    <dbReference type="NCBI Taxonomy" id="38569"/>
    <lineage>
        <taxon>Eukaryota</taxon>
        <taxon>Metazoa</taxon>
        <taxon>Ecdysozoa</taxon>
        <taxon>Arthropoda</taxon>
        <taxon>Hexapoda</taxon>
        <taxon>Insecta</taxon>
        <taxon>Pterygota</taxon>
        <taxon>Neoptera</taxon>
        <taxon>Endopterygota</taxon>
        <taxon>Diptera</taxon>
        <taxon>Nematocera</taxon>
        <taxon>Culicoidea</taxon>
        <taxon>Culicidae</taxon>
        <taxon>Culicinae</taxon>
        <taxon>Culicini</taxon>
        <taxon>Culex</taxon>
        <taxon>Culex</taxon>
    </lineage>
</organism>
<feature type="signal peptide" evidence="2">
    <location>
        <begin position="1"/>
        <end position="20"/>
    </location>
</feature>
<evidence type="ECO:0000256" key="2">
    <source>
        <dbReference type="SAM" id="SignalP"/>
    </source>
</evidence>
<evidence type="ECO:0000313" key="4">
    <source>
        <dbReference type="Proteomes" id="UP001562425"/>
    </source>
</evidence>
<evidence type="ECO:0000313" key="3">
    <source>
        <dbReference type="EMBL" id="KAL1397495.1"/>
    </source>
</evidence>
<feature type="region of interest" description="Disordered" evidence="1">
    <location>
        <begin position="599"/>
        <end position="625"/>
    </location>
</feature>
<accession>A0ABD1DCU7</accession>
<name>A0ABD1DCU7_CULPP</name>
<keyword evidence="4" id="KW-1185">Reference proteome</keyword>
<feature type="region of interest" description="Disordered" evidence="1">
    <location>
        <begin position="275"/>
        <end position="307"/>
    </location>
</feature>
<feature type="compositionally biased region" description="Polar residues" evidence="1">
    <location>
        <begin position="467"/>
        <end position="476"/>
    </location>
</feature>
<feature type="compositionally biased region" description="Polar residues" evidence="1">
    <location>
        <begin position="285"/>
        <end position="296"/>
    </location>
</feature>
<sequence>MWKIVSLPLLLSTSLLCSTAAPDSSSYLENDVIAPQHKLINEMNQNFSELEKASEKLIDLGSYVGPHKVPPKTVKITNTVAVKVPVPYPVKVPHPVPVPVPVDRVVPLPVPKLVRIPEPTSAVPTATSPVNYVTSPHPHEQDVAHSNTNAQVQEFMHSYPIHSVFDVGMNYNPVIGNRLALNKPTGAASEHRPRHLGPELDKLNEYSAASTRYSSKQNYEGGFRSTASPDESGYHKYYSTAQPESAPSANYEYKFSSPHPEVIPHSYREPKSVYYTKDDKYPTPKRTTSDQYSFKTAPTPPSFRHTSIKESYPHYEEPDFKQYHYQKPSVESESYVEHQPKHSKYIEHYEKPSGSDNGYVEHREAGESSAVYKQYEQQIESSFEDHRDQYGKPSANPEIYSQYEAKEPQQQEYKSYYARPTPVSEALAYLDKQPSHGSEQKVYFHKPMNYQVKAHKPPHKSHHSAESTDLTYNFPSDSHLHPTYSEIDSSKHKHHPYYSSTAEHPSFDEESSGAPKYYHHPSPSPSPSPSSNHHVISYNHPSGPEQYQRRQYYFRHEASDEAGSAEASSDMMQSGSKSHAAYERAVELKHRAANPKEYSMYSVEHLHHHHGDVNDSNEYDGRDYQ</sequence>
<protein>
    <submittedName>
        <fullName evidence="3">Uncharacterized protein</fullName>
    </submittedName>
</protein>
<proteinExistence type="predicted"/>
<keyword evidence="2" id="KW-0732">Signal</keyword>
<feature type="region of interest" description="Disordered" evidence="1">
    <location>
        <begin position="559"/>
        <end position="584"/>
    </location>
</feature>
<dbReference type="AlphaFoldDB" id="A0ABD1DCU7"/>
<dbReference type="Proteomes" id="UP001562425">
    <property type="component" value="Unassembled WGS sequence"/>
</dbReference>
<reference evidence="3 4" key="1">
    <citation type="submission" date="2024-05" db="EMBL/GenBank/DDBJ databases">
        <title>Culex pipiens pipiens assembly and annotation.</title>
        <authorList>
            <person name="Alout H."/>
            <person name="Durand T."/>
        </authorList>
    </citation>
    <scope>NUCLEOTIDE SEQUENCE [LARGE SCALE GENOMIC DNA]</scope>
    <source>
        <strain evidence="3">HA-2024</strain>
        <tissue evidence="3">Whole body</tissue>
    </source>
</reference>
<feature type="compositionally biased region" description="Basic residues" evidence="1">
    <location>
        <begin position="453"/>
        <end position="462"/>
    </location>
</feature>